<protein>
    <submittedName>
        <fullName evidence="3">DNA-binding XRE family transcriptional regulator</fullName>
    </submittedName>
</protein>
<evidence type="ECO:0000256" key="1">
    <source>
        <dbReference type="ARBA" id="ARBA00023125"/>
    </source>
</evidence>
<dbReference type="InterPro" id="IPR010982">
    <property type="entry name" value="Lambda_DNA-bd_dom_sf"/>
</dbReference>
<dbReference type="PANTHER" id="PTHR46797">
    <property type="entry name" value="HTH-TYPE TRANSCRIPTIONAL REGULATOR"/>
    <property type="match status" value="1"/>
</dbReference>
<dbReference type="GO" id="GO:0003677">
    <property type="term" value="F:DNA binding"/>
    <property type="evidence" value="ECO:0007669"/>
    <property type="project" value="UniProtKB-KW"/>
</dbReference>
<dbReference type="CDD" id="cd00093">
    <property type="entry name" value="HTH_XRE"/>
    <property type="match status" value="1"/>
</dbReference>
<dbReference type="InterPro" id="IPR050807">
    <property type="entry name" value="TransReg_Diox_bact_type"/>
</dbReference>
<evidence type="ECO:0000313" key="3">
    <source>
        <dbReference type="EMBL" id="REG30617.1"/>
    </source>
</evidence>
<organism evidence="3 4">
    <name type="scientific">Archangium gephyra</name>
    <dbReference type="NCBI Taxonomy" id="48"/>
    <lineage>
        <taxon>Bacteria</taxon>
        <taxon>Pseudomonadati</taxon>
        <taxon>Myxococcota</taxon>
        <taxon>Myxococcia</taxon>
        <taxon>Myxococcales</taxon>
        <taxon>Cystobacterineae</taxon>
        <taxon>Archangiaceae</taxon>
        <taxon>Archangium</taxon>
    </lineage>
</organism>
<reference evidence="3 4" key="1">
    <citation type="submission" date="2018-08" db="EMBL/GenBank/DDBJ databases">
        <title>Genomic Encyclopedia of Archaeal and Bacterial Type Strains, Phase II (KMG-II): from individual species to whole genera.</title>
        <authorList>
            <person name="Goeker M."/>
        </authorList>
    </citation>
    <scope>NUCLEOTIDE SEQUENCE [LARGE SCALE GENOMIC DNA]</scope>
    <source>
        <strain evidence="3 4">DSM 2261</strain>
    </source>
</reference>
<name>A0ABX9JZY9_9BACT</name>
<dbReference type="InterPro" id="IPR001387">
    <property type="entry name" value="Cro/C1-type_HTH"/>
</dbReference>
<sequence>MPRLSARMERPLAMNLGTVAHAARTRARLTQAEVARRVGIQLEVYGRIERGEMFPSVPTLRRICVALEIGSDELLGLELSQPSGLRRLVDAARGLRQPQLRLLHRLARSLHAAPRD</sequence>
<keyword evidence="1 3" id="KW-0238">DNA-binding</keyword>
<dbReference type="PANTHER" id="PTHR46797:SF1">
    <property type="entry name" value="METHYLPHOSPHONATE SYNTHASE"/>
    <property type="match status" value="1"/>
</dbReference>
<comment type="caution">
    <text evidence="3">The sequence shown here is derived from an EMBL/GenBank/DDBJ whole genome shotgun (WGS) entry which is preliminary data.</text>
</comment>
<dbReference type="PROSITE" id="PS50943">
    <property type="entry name" value="HTH_CROC1"/>
    <property type="match status" value="1"/>
</dbReference>
<proteinExistence type="predicted"/>
<dbReference type="SUPFAM" id="SSF47413">
    <property type="entry name" value="lambda repressor-like DNA-binding domains"/>
    <property type="match status" value="1"/>
</dbReference>
<accession>A0ABX9JZY9</accession>
<dbReference type="EMBL" id="QUMU01000006">
    <property type="protein sequence ID" value="REG30617.1"/>
    <property type="molecule type" value="Genomic_DNA"/>
</dbReference>
<gene>
    <name evidence="3" type="ORF">ATI61_10686</name>
</gene>
<dbReference type="Gene3D" id="1.10.260.40">
    <property type="entry name" value="lambda repressor-like DNA-binding domains"/>
    <property type="match status" value="1"/>
</dbReference>
<dbReference type="Proteomes" id="UP000256345">
    <property type="component" value="Unassembled WGS sequence"/>
</dbReference>
<dbReference type="SMART" id="SM00530">
    <property type="entry name" value="HTH_XRE"/>
    <property type="match status" value="1"/>
</dbReference>
<feature type="domain" description="HTH cro/C1-type" evidence="2">
    <location>
        <begin position="22"/>
        <end position="74"/>
    </location>
</feature>
<dbReference type="Pfam" id="PF13560">
    <property type="entry name" value="HTH_31"/>
    <property type="match status" value="1"/>
</dbReference>
<keyword evidence="4" id="KW-1185">Reference proteome</keyword>
<evidence type="ECO:0000259" key="2">
    <source>
        <dbReference type="PROSITE" id="PS50943"/>
    </source>
</evidence>
<evidence type="ECO:0000313" key="4">
    <source>
        <dbReference type="Proteomes" id="UP000256345"/>
    </source>
</evidence>